<proteinExistence type="predicted"/>
<dbReference type="InterPro" id="IPR014914">
    <property type="entry name" value="RES_dom"/>
</dbReference>
<dbReference type="Proteomes" id="UP000003136">
    <property type="component" value="Unassembled WGS sequence"/>
</dbReference>
<dbReference type="STRING" id="483218.BACPEC_01224"/>
<feature type="domain" description="RES" evidence="1">
    <location>
        <begin position="88"/>
        <end position="217"/>
    </location>
</feature>
<protein>
    <recommendedName>
        <fullName evidence="1">RES domain-containing protein</fullName>
    </recommendedName>
</protein>
<dbReference type="Pfam" id="PF08808">
    <property type="entry name" value="RES"/>
    <property type="match status" value="1"/>
</dbReference>
<evidence type="ECO:0000313" key="2">
    <source>
        <dbReference type="EMBL" id="EEC58236.1"/>
    </source>
</evidence>
<gene>
    <name evidence="2" type="ORF">BACPEC_01224</name>
</gene>
<reference evidence="2 3" key="1">
    <citation type="submission" date="2008-11" db="EMBL/GenBank/DDBJ databases">
        <title>Draft genome sequence of Bacteroides pectinophilus (ATCC 43243).</title>
        <authorList>
            <person name="Sudarsanam P."/>
            <person name="Ley R."/>
            <person name="Guruge J."/>
            <person name="Turnbaugh P.J."/>
            <person name="Mahowald M."/>
            <person name="Liep D."/>
            <person name="Gordon J."/>
        </authorList>
    </citation>
    <scope>NUCLEOTIDE SEQUENCE [LARGE SCALE GENOMIC DNA]</scope>
    <source>
        <strain evidence="2 3">ATCC 43243</strain>
    </source>
</reference>
<reference evidence="2 3" key="2">
    <citation type="submission" date="2008-11" db="EMBL/GenBank/DDBJ databases">
        <authorList>
            <person name="Fulton L."/>
            <person name="Clifton S."/>
            <person name="Fulton B."/>
            <person name="Xu J."/>
            <person name="Minx P."/>
            <person name="Pepin K.H."/>
            <person name="Johnson M."/>
            <person name="Bhonagiri V."/>
            <person name="Nash W.E."/>
            <person name="Mardis E.R."/>
            <person name="Wilson R.K."/>
        </authorList>
    </citation>
    <scope>NUCLEOTIDE SEQUENCE [LARGE SCALE GENOMIC DNA]</scope>
    <source>
        <strain evidence="2 3">ATCC 43243</strain>
    </source>
</reference>
<dbReference type="AlphaFoldDB" id="B7ARB4"/>
<keyword evidence="3" id="KW-1185">Reference proteome</keyword>
<evidence type="ECO:0000313" key="3">
    <source>
        <dbReference type="Proteomes" id="UP000003136"/>
    </source>
</evidence>
<comment type="caution">
    <text evidence="2">The sequence shown here is derived from an EMBL/GenBank/DDBJ whole genome shotgun (WGS) entry which is preliminary data.</text>
</comment>
<sequence length="233" mass="26865">MNINTCEALLAELQIMQFKFESLNGQNKENNIANIVSTLKKCDIVTPKKEKWYRAREIQNNDENIIYNEVGIPIRGYDSEQSGVAPARYISEGRANDKNEQVLYVAEDQNTALKEIKTVKDSYISLSYCVLNKNIRLLDFSPYSNNELEGYANNQFNDGTYKMIFVEIQRILTLPEYSENEYVISRKLVRLIKENIKASGMLYISHYTGKKNIAIWDNNKFITFSEGKVVQGI</sequence>
<organism evidence="2 3">
    <name type="scientific">[Bacteroides] pectinophilus ATCC 43243</name>
    <dbReference type="NCBI Taxonomy" id="483218"/>
    <lineage>
        <taxon>Bacteria</taxon>
        <taxon>Bacillati</taxon>
        <taxon>Bacillota</taxon>
        <taxon>Clostridia</taxon>
        <taxon>Eubacteriales</taxon>
    </lineage>
</organism>
<accession>B7ARB4</accession>
<name>B7ARB4_9FIRM</name>
<dbReference type="HOGENOM" id="CLU_1080654_0_0_9"/>
<dbReference type="EMBL" id="ABVQ01000035">
    <property type="protein sequence ID" value="EEC58236.1"/>
    <property type="molecule type" value="Genomic_DNA"/>
</dbReference>
<evidence type="ECO:0000259" key="1">
    <source>
        <dbReference type="Pfam" id="PF08808"/>
    </source>
</evidence>